<feature type="domain" description="NAD-dependent epimerase/dehydratase" evidence="4">
    <location>
        <begin position="6"/>
        <end position="229"/>
    </location>
</feature>
<dbReference type="InterPro" id="IPR001509">
    <property type="entry name" value="Epimerase_deHydtase"/>
</dbReference>
<dbReference type="GO" id="GO:0016491">
    <property type="term" value="F:oxidoreductase activity"/>
    <property type="evidence" value="ECO:0007669"/>
    <property type="project" value="UniProtKB-KW"/>
</dbReference>
<evidence type="ECO:0000259" key="4">
    <source>
        <dbReference type="Pfam" id="PF01370"/>
    </source>
</evidence>
<organism evidence="5 6">
    <name type="scientific">Halostagnicola kamekurae</name>
    <dbReference type="NCBI Taxonomy" id="619731"/>
    <lineage>
        <taxon>Archaea</taxon>
        <taxon>Methanobacteriati</taxon>
        <taxon>Methanobacteriota</taxon>
        <taxon>Stenosarchaea group</taxon>
        <taxon>Halobacteria</taxon>
        <taxon>Halobacteriales</taxon>
        <taxon>Natrialbaceae</taxon>
        <taxon>Halostagnicola</taxon>
    </lineage>
</organism>
<evidence type="ECO:0000313" key="6">
    <source>
        <dbReference type="Proteomes" id="UP000199199"/>
    </source>
</evidence>
<keyword evidence="2" id="KW-0560">Oxidoreductase</keyword>
<dbReference type="RefSeq" id="WP_092906995.1">
    <property type="nucleotide sequence ID" value="NZ_FOZS01000004.1"/>
</dbReference>
<evidence type="ECO:0000313" key="5">
    <source>
        <dbReference type="EMBL" id="SFT00279.1"/>
    </source>
</evidence>
<protein>
    <submittedName>
        <fullName evidence="5">Nucleoside-diphosphate-sugar epimerase</fullName>
    </submittedName>
</protein>
<dbReference type="EMBL" id="FOZS01000004">
    <property type="protein sequence ID" value="SFT00279.1"/>
    <property type="molecule type" value="Genomic_DNA"/>
</dbReference>
<dbReference type="OrthoDB" id="200501at2157"/>
<dbReference type="InterPro" id="IPR036291">
    <property type="entry name" value="NAD(P)-bd_dom_sf"/>
</dbReference>
<gene>
    <name evidence="5" type="ORF">SAMN04488556_3829</name>
</gene>
<dbReference type="SUPFAM" id="SSF51735">
    <property type="entry name" value="NAD(P)-binding Rossmann-fold domains"/>
    <property type="match status" value="1"/>
</dbReference>
<keyword evidence="3" id="KW-0520">NAD</keyword>
<dbReference type="Proteomes" id="UP000199199">
    <property type="component" value="Unassembled WGS sequence"/>
</dbReference>
<sequence>MAIERVAVTGGNGKIGEAILAELGEHGYDTINLSRGKRTETVSDRFQSIDLLDAGAVYGSLAQTNADAVVHMGTIPGPTDHPGFETYESTVQSSYHVLEAATNLGLESVVLPSSINAMGAAYQEAPTEVRYLPVDEDHPLTPRDPYAVAKHAMEVTADGFARTPEGPTISSLRYPWVATDEELRETFVETDRSLEGLADAWHHTTRDVLFSYLHIDDAASIARLAVEASFDGHERFWAVAADTTAAADSETLVERYYPNASLNAPLESHQSLISTEKARRVLGWKPDRSWRSG</sequence>
<comment type="similarity">
    <text evidence="1">Belongs to the NAD(P)-dependent epimerase/dehydratase family.</text>
</comment>
<dbReference type="Gene3D" id="3.40.50.720">
    <property type="entry name" value="NAD(P)-binding Rossmann-like Domain"/>
    <property type="match status" value="1"/>
</dbReference>
<evidence type="ECO:0000256" key="1">
    <source>
        <dbReference type="ARBA" id="ARBA00007637"/>
    </source>
</evidence>
<name>A0A1I6UFK8_9EURY</name>
<dbReference type="AlphaFoldDB" id="A0A1I6UFK8"/>
<reference evidence="6" key="1">
    <citation type="submission" date="2016-10" db="EMBL/GenBank/DDBJ databases">
        <authorList>
            <person name="Varghese N."/>
            <person name="Submissions S."/>
        </authorList>
    </citation>
    <scope>NUCLEOTIDE SEQUENCE [LARGE SCALE GENOMIC DNA]</scope>
    <source>
        <strain evidence="6">DSM 22427</strain>
    </source>
</reference>
<dbReference type="Pfam" id="PF01370">
    <property type="entry name" value="Epimerase"/>
    <property type="match status" value="1"/>
</dbReference>
<proteinExistence type="inferred from homology"/>
<evidence type="ECO:0000256" key="3">
    <source>
        <dbReference type="ARBA" id="ARBA00023027"/>
    </source>
</evidence>
<keyword evidence="6" id="KW-1185">Reference proteome</keyword>
<dbReference type="PANTHER" id="PTHR43103">
    <property type="entry name" value="NUCLEOSIDE-DIPHOSPHATE-SUGAR EPIMERASE"/>
    <property type="match status" value="1"/>
</dbReference>
<accession>A0A1I6UFK8</accession>
<dbReference type="PANTHER" id="PTHR43103:SF5">
    <property type="entry name" value="4-EPIMERASE, PUTATIVE (AFU_ORTHOLOGUE AFUA_7G00360)-RELATED"/>
    <property type="match status" value="1"/>
</dbReference>
<evidence type="ECO:0000256" key="2">
    <source>
        <dbReference type="ARBA" id="ARBA00023002"/>
    </source>
</evidence>